<dbReference type="Proteomes" id="UP001234297">
    <property type="component" value="Chromosome 12"/>
</dbReference>
<protein>
    <submittedName>
        <fullName evidence="1">Uncharacterized protein</fullName>
    </submittedName>
</protein>
<evidence type="ECO:0000313" key="1">
    <source>
        <dbReference type="EMBL" id="KAJ8616128.1"/>
    </source>
</evidence>
<gene>
    <name evidence="1" type="ORF">MRB53_035500</name>
</gene>
<keyword evidence="2" id="KW-1185">Reference proteome</keyword>
<dbReference type="EMBL" id="CM056820">
    <property type="protein sequence ID" value="KAJ8616128.1"/>
    <property type="molecule type" value="Genomic_DNA"/>
</dbReference>
<proteinExistence type="predicted"/>
<comment type="caution">
    <text evidence="1">The sequence shown here is derived from an EMBL/GenBank/DDBJ whole genome shotgun (WGS) entry which is preliminary data.</text>
</comment>
<sequence>MNLLVFLFRDFRGFSGTFSYLCDSSDIVLIQNEELKQLVHELRSDVIFNVSRTGGHLGLILGVVELTVALHYVFNAPLDRILWDVGHQVSIFPCCAVINANESGASFPLKKRDLMLDYILTLMGRDDNDGFADSSLELLHTQLLVSSRSLPLECISAQLLRAALADSNKLRPAAGPGRMSSSFLLSGLQLFFCVVVHYILLCFCR</sequence>
<organism evidence="1 2">
    <name type="scientific">Persea americana</name>
    <name type="common">Avocado</name>
    <dbReference type="NCBI Taxonomy" id="3435"/>
    <lineage>
        <taxon>Eukaryota</taxon>
        <taxon>Viridiplantae</taxon>
        <taxon>Streptophyta</taxon>
        <taxon>Embryophyta</taxon>
        <taxon>Tracheophyta</taxon>
        <taxon>Spermatophyta</taxon>
        <taxon>Magnoliopsida</taxon>
        <taxon>Magnoliidae</taxon>
        <taxon>Laurales</taxon>
        <taxon>Lauraceae</taxon>
        <taxon>Persea</taxon>
    </lineage>
</organism>
<evidence type="ECO:0000313" key="2">
    <source>
        <dbReference type="Proteomes" id="UP001234297"/>
    </source>
</evidence>
<name>A0ACC2K543_PERAE</name>
<reference evidence="1 2" key="1">
    <citation type="journal article" date="2022" name="Hortic Res">
        <title>A haplotype resolved chromosomal level avocado genome allows analysis of novel avocado genes.</title>
        <authorList>
            <person name="Nath O."/>
            <person name="Fletcher S.J."/>
            <person name="Hayward A."/>
            <person name="Shaw L.M."/>
            <person name="Masouleh A.K."/>
            <person name="Furtado A."/>
            <person name="Henry R.J."/>
            <person name="Mitter N."/>
        </authorList>
    </citation>
    <scope>NUCLEOTIDE SEQUENCE [LARGE SCALE GENOMIC DNA]</scope>
    <source>
        <strain evidence="2">cv. Hass</strain>
    </source>
</reference>
<accession>A0ACC2K543</accession>